<dbReference type="AlphaFoldDB" id="A0A918FDU4"/>
<dbReference type="RefSeq" id="WP_189092959.1">
    <property type="nucleotide sequence ID" value="NZ_BMQL01000051.1"/>
</dbReference>
<comment type="caution">
    <text evidence="2">The sequence shown here is derived from an EMBL/GenBank/DDBJ whole genome shotgun (WGS) entry which is preliminary data.</text>
</comment>
<evidence type="ECO:0000256" key="1">
    <source>
        <dbReference type="SAM" id="SignalP"/>
    </source>
</evidence>
<protein>
    <submittedName>
        <fullName evidence="2">Uncharacterized protein</fullName>
    </submittedName>
</protein>
<organism evidence="2 3">
    <name type="scientific">Deinococcus ruber</name>
    <dbReference type="NCBI Taxonomy" id="1848197"/>
    <lineage>
        <taxon>Bacteria</taxon>
        <taxon>Thermotogati</taxon>
        <taxon>Deinococcota</taxon>
        <taxon>Deinococci</taxon>
        <taxon>Deinococcales</taxon>
        <taxon>Deinococcaceae</taxon>
        <taxon>Deinococcus</taxon>
    </lineage>
</organism>
<gene>
    <name evidence="2" type="ORF">GCM10008957_47050</name>
</gene>
<keyword evidence="1" id="KW-0732">Signal</keyword>
<proteinExistence type="predicted"/>
<accession>A0A918FDU4</accession>
<dbReference type="Proteomes" id="UP000603865">
    <property type="component" value="Unassembled WGS sequence"/>
</dbReference>
<evidence type="ECO:0000313" key="2">
    <source>
        <dbReference type="EMBL" id="GGR30914.1"/>
    </source>
</evidence>
<name>A0A918FDU4_9DEIO</name>
<reference evidence="2" key="2">
    <citation type="submission" date="2020-09" db="EMBL/GenBank/DDBJ databases">
        <authorList>
            <person name="Sun Q."/>
            <person name="Ohkuma M."/>
        </authorList>
    </citation>
    <scope>NUCLEOTIDE SEQUENCE</scope>
    <source>
        <strain evidence="2">JCM 31311</strain>
    </source>
</reference>
<keyword evidence="3" id="KW-1185">Reference proteome</keyword>
<reference evidence="2" key="1">
    <citation type="journal article" date="2014" name="Int. J. Syst. Evol. Microbiol.">
        <title>Complete genome sequence of Corynebacterium casei LMG S-19264T (=DSM 44701T), isolated from a smear-ripened cheese.</title>
        <authorList>
            <consortium name="US DOE Joint Genome Institute (JGI-PGF)"/>
            <person name="Walter F."/>
            <person name="Albersmeier A."/>
            <person name="Kalinowski J."/>
            <person name="Ruckert C."/>
        </authorList>
    </citation>
    <scope>NUCLEOTIDE SEQUENCE</scope>
    <source>
        <strain evidence="2">JCM 31311</strain>
    </source>
</reference>
<dbReference type="EMBL" id="BMQL01000051">
    <property type="protein sequence ID" value="GGR30914.1"/>
    <property type="molecule type" value="Genomic_DNA"/>
</dbReference>
<evidence type="ECO:0000313" key="3">
    <source>
        <dbReference type="Proteomes" id="UP000603865"/>
    </source>
</evidence>
<feature type="signal peptide" evidence="1">
    <location>
        <begin position="1"/>
        <end position="30"/>
    </location>
</feature>
<sequence length="179" mass="19011">MPLKALSLNTVSTPLLALTAFCALWPTASAADAPKPSVSAPALAALHSGQNLCYSASIHVNGNSDAVLIRQAETRLASAISALNLKATQYDASPTCDRELIFFFDVDIDGAPTIYQDALSVFSYVATDGKLTLPQAQIWRDGHYGGNTKVLSAAEYTKTMSDDLEALLTELKTDDASLK</sequence>
<feature type="chain" id="PRO_5037180940" evidence="1">
    <location>
        <begin position="31"/>
        <end position="179"/>
    </location>
</feature>